<comment type="catalytic activity">
    <reaction evidence="12">
        <text>Na(+)(in) + 2 H(+)(out) = Na(+)(out) + 2 H(+)(in)</text>
        <dbReference type="Rhea" id="RHEA:29251"/>
        <dbReference type="ChEBI" id="CHEBI:15378"/>
        <dbReference type="ChEBI" id="CHEBI:29101"/>
    </reaction>
</comment>
<keyword evidence="4 12" id="KW-0050">Antiport</keyword>
<evidence type="ECO:0000256" key="6">
    <source>
        <dbReference type="ARBA" id="ARBA00022692"/>
    </source>
</evidence>
<dbReference type="HAMAP" id="MF_01844">
    <property type="entry name" value="NhaA"/>
    <property type="match status" value="1"/>
</dbReference>
<dbReference type="PANTHER" id="PTHR30341:SF0">
    <property type="entry name" value="NA(+)_H(+) ANTIPORTER NHAA"/>
    <property type="match status" value="1"/>
</dbReference>
<dbReference type="EMBL" id="JBHSFP010000011">
    <property type="protein sequence ID" value="MFC4532672.1"/>
    <property type="molecule type" value="Genomic_DNA"/>
</dbReference>
<dbReference type="NCBIfam" id="TIGR00773">
    <property type="entry name" value="NhaA"/>
    <property type="match status" value="1"/>
</dbReference>
<dbReference type="InterPro" id="IPR004670">
    <property type="entry name" value="NhaA"/>
</dbReference>
<accession>A0ABV9CIM8</accession>
<dbReference type="InterPro" id="IPR023171">
    <property type="entry name" value="Na/H_antiporter_dom_sf"/>
</dbReference>
<keyword evidence="8 12" id="KW-0915">Sodium</keyword>
<feature type="transmembrane region" description="Helical" evidence="12">
    <location>
        <begin position="32"/>
        <end position="50"/>
    </location>
</feature>
<evidence type="ECO:0000313" key="15">
    <source>
        <dbReference type="Proteomes" id="UP001596004"/>
    </source>
</evidence>
<dbReference type="Pfam" id="PF13462">
    <property type="entry name" value="Thioredoxin_4"/>
    <property type="match status" value="1"/>
</dbReference>
<evidence type="ECO:0000313" key="14">
    <source>
        <dbReference type="EMBL" id="MFC4532672.1"/>
    </source>
</evidence>
<feature type="domain" description="Thioredoxin" evidence="13">
    <location>
        <begin position="441"/>
        <end position="622"/>
    </location>
</feature>
<keyword evidence="15" id="KW-1185">Reference proteome</keyword>
<evidence type="ECO:0000256" key="12">
    <source>
        <dbReference type="HAMAP-Rule" id="MF_01844"/>
    </source>
</evidence>
<evidence type="ECO:0000259" key="13">
    <source>
        <dbReference type="PROSITE" id="PS51352"/>
    </source>
</evidence>
<dbReference type="Gene3D" id="1.20.1530.10">
    <property type="entry name" value="Na+/H+ antiporter like domain"/>
    <property type="match status" value="1"/>
</dbReference>
<dbReference type="SUPFAM" id="SSF52833">
    <property type="entry name" value="Thioredoxin-like"/>
    <property type="match status" value="1"/>
</dbReference>
<keyword evidence="7 12" id="KW-1133">Transmembrane helix</keyword>
<feature type="transmembrane region" description="Helical" evidence="12">
    <location>
        <begin position="171"/>
        <end position="191"/>
    </location>
</feature>
<dbReference type="PROSITE" id="PS51352">
    <property type="entry name" value="THIOREDOXIN_2"/>
    <property type="match status" value="1"/>
</dbReference>
<comment type="function">
    <text evidence="12">Na(+)/H(+) antiporter that extrudes sodium in exchange for external protons.</text>
</comment>
<evidence type="ECO:0000256" key="8">
    <source>
        <dbReference type="ARBA" id="ARBA00023053"/>
    </source>
</evidence>
<organism evidence="14 15">
    <name type="scientific">Sphaerisporangium dianthi</name>
    <dbReference type="NCBI Taxonomy" id="1436120"/>
    <lineage>
        <taxon>Bacteria</taxon>
        <taxon>Bacillati</taxon>
        <taxon>Actinomycetota</taxon>
        <taxon>Actinomycetes</taxon>
        <taxon>Streptosporangiales</taxon>
        <taxon>Streptosporangiaceae</taxon>
        <taxon>Sphaerisporangium</taxon>
    </lineage>
</organism>
<gene>
    <name evidence="12 14" type="primary">nhaA</name>
    <name evidence="14" type="ORF">ACFO60_17995</name>
</gene>
<comment type="similarity">
    <text evidence="12">Belongs to the NhaA Na(+)/H(+) (TC 2.A.33) antiporter family.</text>
</comment>
<proteinExistence type="inferred from homology"/>
<dbReference type="Pfam" id="PF06965">
    <property type="entry name" value="Na_H_antiport_1"/>
    <property type="match status" value="1"/>
</dbReference>
<evidence type="ECO:0000256" key="9">
    <source>
        <dbReference type="ARBA" id="ARBA00023065"/>
    </source>
</evidence>
<feature type="transmembrane region" description="Helical" evidence="12">
    <location>
        <begin position="373"/>
        <end position="398"/>
    </location>
</feature>
<keyword evidence="3 12" id="KW-0813">Transport</keyword>
<evidence type="ECO:0000256" key="11">
    <source>
        <dbReference type="ARBA" id="ARBA00023201"/>
    </source>
</evidence>
<evidence type="ECO:0000256" key="1">
    <source>
        <dbReference type="ARBA" id="ARBA00004429"/>
    </source>
</evidence>
<reference evidence="15" key="1">
    <citation type="journal article" date="2019" name="Int. J. Syst. Evol. Microbiol.">
        <title>The Global Catalogue of Microorganisms (GCM) 10K type strain sequencing project: providing services to taxonomists for standard genome sequencing and annotation.</title>
        <authorList>
            <consortium name="The Broad Institute Genomics Platform"/>
            <consortium name="The Broad Institute Genome Sequencing Center for Infectious Disease"/>
            <person name="Wu L."/>
            <person name="Ma J."/>
        </authorList>
    </citation>
    <scope>NUCLEOTIDE SEQUENCE [LARGE SCALE GENOMIC DNA]</scope>
    <source>
        <strain evidence="15">CGMCC 4.7132</strain>
    </source>
</reference>
<protein>
    <recommendedName>
        <fullName evidence="12">Na(+)/H(+) antiporter NhaA</fullName>
    </recommendedName>
    <alternativeName>
        <fullName evidence="12">Sodium/proton antiporter NhaA</fullName>
    </alternativeName>
</protein>
<evidence type="ECO:0000256" key="7">
    <source>
        <dbReference type="ARBA" id="ARBA00022989"/>
    </source>
</evidence>
<keyword evidence="6 12" id="KW-0812">Transmembrane</keyword>
<evidence type="ECO:0000256" key="3">
    <source>
        <dbReference type="ARBA" id="ARBA00022448"/>
    </source>
</evidence>
<keyword evidence="9 12" id="KW-0406">Ion transport</keyword>
<comment type="subcellular location">
    <subcellularLocation>
        <location evidence="1">Cell inner membrane</location>
        <topology evidence="1">Multi-pass membrane protein</topology>
    </subcellularLocation>
    <subcellularLocation>
        <location evidence="12">Cell membrane</location>
        <topology evidence="12">Multi-pass membrane protein</topology>
    </subcellularLocation>
</comment>
<feature type="transmembrane region" description="Helical" evidence="12">
    <location>
        <begin position="197"/>
        <end position="217"/>
    </location>
</feature>
<dbReference type="InterPro" id="IPR012336">
    <property type="entry name" value="Thioredoxin-like_fold"/>
</dbReference>
<evidence type="ECO:0000256" key="5">
    <source>
        <dbReference type="ARBA" id="ARBA00022475"/>
    </source>
</evidence>
<feature type="transmembrane region" description="Helical" evidence="12">
    <location>
        <begin position="337"/>
        <end position="361"/>
    </location>
</feature>
<evidence type="ECO:0000256" key="10">
    <source>
        <dbReference type="ARBA" id="ARBA00023136"/>
    </source>
</evidence>
<evidence type="ECO:0000256" key="4">
    <source>
        <dbReference type="ARBA" id="ARBA00022449"/>
    </source>
</evidence>
<comment type="caution">
    <text evidence="14">The sequence shown here is derived from an EMBL/GenBank/DDBJ whole genome shotgun (WGS) entry which is preliminary data.</text>
</comment>
<dbReference type="InterPro" id="IPR036249">
    <property type="entry name" value="Thioredoxin-like_sf"/>
</dbReference>
<comment type="similarity">
    <text evidence="2">In the N-terminal section; belongs to the NhaA Na(+)/H(+) (TC 2.A.33) antiporter family.</text>
</comment>
<dbReference type="Gene3D" id="3.40.30.10">
    <property type="entry name" value="Glutaredoxin"/>
    <property type="match status" value="1"/>
</dbReference>
<name>A0ABV9CIM8_9ACTN</name>
<dbReference type="Proteomes" id="UP001596004">
    <property type="component" value="Unassembled WGS sequence"/>
</dbReference>
<keyword evidence="5 12" id="KW-1003">Cell membrane</keyword>
<keyword evidence="10 12" id="KW-0472">Membrane</keyword>
<feature type="transmembrane region" description="Helical" evidence="12">
    <location>
        <begin position="410"/>
        <end position="430"/>
    </location>
</feature>
<dbReference type="PANTHER" id="PTHR30341">
    <property type="entry name" value="SODIUM ION/PROTON ANTIPORTER NHAA-RELATED"/>
    <property type="match status" value="1"/>
</dbReference>
<feature type="transmembrane region" description="Helical" evidence="12">
    <location>
        <begin position="111"/>
        <end position="132"/>
    </location>
</feature>
<feature type="transmembrane region" description="Helical" evidence="12">
    <location>
        <begin position="79"/>
        <end position="96"/>
    </location>
</feature>
<keyword evidence="11 12" id="KW-0739">Sodium transport</keyword>
<dbReference type="InterPro" id="IPR013766">
    <property type="entry name" value="Thioredoxin_domain"/>
</dbReference>
<sequence length="628" mass="67331">MNAPRQAPFLGETTWARRFETPLREFLRTETGSAAVLLAATLAALAWANAHLPSYEALWGTTLSVRLGDLGISQDLRHWVNNGLMTLFFLVVGLEARREFDMGELRDRRRLLLPVAAGLGGMLVPIGAYLLVNAGEPLAHGWGAAMSTDTAFAMGMLALVASRFPARARTYILTVTVVDDLVALCVIAIFYSEHVRVPALMAAIAIFAVMLLVKYVIGVRKGLVVAVFGVAAWAALQASGVEPVVIGLAMGLLTYASPATRGDLERASDLFRLFREQPTAELARSASAGVAKAVSPNHRLQQLYHPWTSYVIVPLFALANAGIPIDGDFVARALTSPITLGIMAAYILGKPVGIVGATWLVTRLSRGRVRPPVGWAAVTGGGTIAGIGFTVSLLIATLAFSGPRLEEAKFGILAAALCASAVTWIISLLTSRLPSRVRARALLGTAESLIDLASPVDDDRDHLRGPRDAPVTVVEYGDFECPFCGLAEPVVRELLAGHGDVRYVWRHLPLHDVHPWAQLAAEASEAAASQGAFWEMHDVLLEHQGELRPRHLLGYAERIGLDLARFRRDLEGHAGAARIAEDVDSADLSGVSGTPTFFVNGRRHHGAYDITTLSAAVRAARARTALTS</sequence>
<evidence type="ECO:0000256" key="2">
    <source>
        <dbReference type="ARBA" id="ARBA00007006"/>
    </source>
</evidence>
<dbReference type="RefSeq" id="WP_380841536.1">
    <property type="nucleotide sequence ID" value="NZ_JBHSFP010000011.1"/>
</dbReference>
<feature type="transmembrane region" description="Helical" evidence="12">
    <location>
        <begin position="138"/>
        <end position="159"/>
    </location>
</feature>